<dbReference type="InParanoid" id="A7E6P8"/>
<evidence type="ECO:0000313" key="1">
    <source>
        <dbReference type="EMBL" id="EDN91570.1"/>
    </source>
</evidence>
<dbReference type="GeneID" id="5494353"/>
<dbReference type="RefSeq" id="XP_001598884.1">
    <property type="nucleotide sequence ID" value="XM_001598834.1"/>
</dbReference>
<keyword evidence="2" id="KW-1185">Reference proteome</keyword>
<name>A7E6P8_SCLS1</name>
<dbReference type="HOGENOM" id="CLU_2623464_0_0_1"/>
<proteinExistence type="predicted"/>
<evidence type="ECO:0000313" key="2">
    <source>
        <dbReference type="Proteomes" id="UP000001312"/>
    </source>
</evidence>
<reference evidence="2" key="1">
    <citation type="journal article" date="2011" name="PLoS Genet.">
        <title>Genomic analysis of the necrotrophic fungal pathogens Sclerotinia sclerotiorum and Botrytis cinerea.</title>
        <authorList>
            <person name="Amselem J."/>
            <person name="Cuomo C.A."/>
            <person name="van Kan J.A."/>
            <person name="Viaud M."/>
            <person name="Benito E.P."/>
            <person name="Couloux A."/>
            <person name="Coutinho P.M."/>
            <person name="de Vries R.P."/>
            <person name="Dyer P.S."/>
            <person name="Fillinger S."/>
            <person name="Fournier E."/>
            <person name="Gout L."/>
            <person name="Hahn M."/>
            <person name="Kohn L."/>
            <person name="Lapalu N."/>
            <person name="Plummer K.M."/>
            <person name="Pradier J.M."/>
            <person name="Quevillon E."/>
            <person name="Sharon A."/>
            <person name="Simon A."/>
            <person name="ten Have A."/>
            <person name="Tudzynski B."/>
            <person name="Tudzynski P."/>
            <person name="Wincker P."/>
            <person name="Andrew M."/>
            <person name="Anthouard V."/>
            <person name="Beever R.E."/>
            <person name="Beffa R."/>
            <person name="Benoit I."/>
            <person name="Bouzid O."/>
            <person name="Brault B."/>
            <person name="Chen Z."/>
            <person name="Choquer M."/>
            <person name="Collemare J."/>
            <person name="Cotton P."/>
            <person name="Danchin E.G."/>
            <person name="Da Silva C."/>
            <person name="Gautier A."/>
            <person name="Giraud C."/>
            <person name="Giraud T."/>
            <person name="Gonzalez C."/>
            <person name="Grossetete S."/>
            <person name="Guldener U."/>
            <person name="Henrissat B."/>
            <person name="Howlett B.J."/>
            <person name="Kodira C."/>
            <person name="Kretschmer M."/>
            <person name="Lappartient A."/>
            <person name="Leroch M."/>
            <person name="Levis C."/>
            <person name="Mauceli E."/>
            <person name="Neuveglise C."/>
            <person name="Oeser B."/>
            <person name="Pearson M."/>
            <person name="Poulain J."/>
            <person name="Poussereau N."/>
            <person name="Quesneville H."/>
            <person name="Rascle C."/>
            <person name="Schumacher J."/>
            <person name="Segurens B."/>
            <person name="Sexton A."/>
            <person name="Silva E."/>
            <person name="Sirven C."/>
            <person name="Soanes D.M."/>
            <person name="Talbot N.J."/>
            <person name="Templeton M."/>
            <person name="Yandava C."/>
            <person name="Yarden O."/>
            <person name="Zeng Q."/>
            <person name="Rollins J.A."/>
            <person name="Lebrun M.H."/>
            <person name="Dickman M."/>
        </authorList>
    </citation>
    <scope>NUCLEOTIDE SEQUENCE [LARGE SCALE GENOMIC DNA]</scope>
    <source>
        <strain evidence="2">ATCC 18683 / 1980 / Ss-1</strain>
    </source>
</reference>
<dbReference type="AlphaFoldDB" id="A7E6P8"/>
<dbReference type="EMBL" id="CH476621">
    <property type="protein sequence ID" value="EDN91570.1"/>
    <property type="molecule type" value="Genomic_DNA"/>
</dbReference>
<sequence length="78" mass="9223">MSVESTLKDRRDPHCGYLYVGTEKIAEYHFKLLDGFRLVARFWRKRTSVLGDVEMYMQELTLNPFESKVVCKAMSIMR</sequence>
<organism evidence="1 2">
    <name type="scientific">Sclerotinia sclerotiorum (strain ATCC 18683 / 1980 / Ss-1)</name>
    <name type="common">White mold</name>
    <name type="synonym">Whetzelinia sclerotiorum</name>
    <dbReference type="NCBI Taxonomy" id="665079"/>
    <lineage>
        <taxon>Eukaryota</taxon>
        <taxon>Fungi</taxon>
        <taxon>Dikarya</taxon>
        <taxon>Ascomycota</taxon>
        <taxon>Pezizomycotina</taxon>
        <taxon>Leotiomycetes</taxon>
        <taxon>Helotiales</taxon>
        <taxon>Sclerotiniaceae</taxon>
        <taxon>Sclerotinia</taxon>
    </lineage>
</organism>
<accession>A7E6P8</accession>
<protein>
    <submittedName>
        <fullName evidence="1">Uncharacterized protein</fullName>
    </submittedName>
</protein>
<gene>
    <name evidence="1" type="ORF">SS1G_00973</name>
</gene>
<dbReference type="Proteomes" id="UP000001312">
    <property type="component" value="Unassembled WGS sequence"/>
</dbReference>
<dbReference type="KEGG" id="ssl:SS1G_00973"/>